<dbReference type="AlphaFoldDB" id="A0A0F9HG80"/>
<sequence length="22" mass="2536">MVYRYFNLTNLTNAGNETTILS</sequence>
<feature type="non-terminal residue" evidence="1">
    <location>
        <position position="22"/>
    </location>
</feature>
<evidence type="ECO:0000313" key="1">
    <source>
        <dbReference type="EMBL" id="KKM14441.1"/>
    </source>
</evidence>
<gene>
    <name evidence="1" type="ORF">LCGC14_1706120</name>
</gene>
<name>A0A0F9HG80_9ZZZZ</name>
<accession>A0A0F9HG80</accession>
<comment type="caution">
    <text evidence="1">The sequence shown here is derived from an EMBL/GenBank/DDBJ whole genome shotgun (WGS) entry which is preliminary data.</text>
</comment>
<organism evidence="1">
    <name type="scientific">marine sediment metagenome</name>
    <dbReference type="NCBI Taxonomy" id="412755"/>
    <lineage>
        <taxon>unclassified sequences</taxon>
        <taxon>metagenomes</taxon>
        <taxon>ecological metagenomes</taxon>
    </lineage>
</organism>
<reference evidence="1" key="1">
    <citation type="journal article" date="2015" name="Nature">
        <title>Complex archaea that bridge the gap between prokaryotes and eukaryotes.</title>
        <authorList>
            <person name="Spang A."/>
            <person name="Saw J.H."/>
            <person name="Jorgensen S.L."/>
            <person name="Zaremba-Niedzwiedzka K."/>
            <person name="Martijn J."/>
            <person name="Lind A.E."/>
            <person name="van Eijk R."/>
            <person name="Schleper C."/>
            <person name="Guy L."/>
            <person name="Ettema T.J."/>
        </authorList>
    </citation>
    <scope>NUCLEOTIDE SEQUENCE</scope>
</reference>
<dbReference type="EMBL" id="LAZR01015144">
    <property type="protein sequence ID" value="KKM14441.1"/>
    <property type="molecule type" value="Genomic_DNA"/>
</dbReference>
<protein>
    <submittedName>
        <fullName evidence="1">Uncharacterized protein</fullName>
    </submittedName>
</protein>
<proteinExistence type="predicted"/>